<dbReference type="PROSITE" id="PS00687">
    <property type="entry name" value="ALDEHYDE_DEHYDR_GLU"/>
    <property type="match status" value="1"/>
</dbReference>
<evidence type="ECO:0000313" key="9">
    <source>
        <dbReference type="EMBL" id="MDE52506.1"/>
    </source>
</evidence>
<dbReference type="InterPro" id="IPR029510">
    <property type="entry name" value="Ald_DH_CS_GLU"/>
</dbReference>
<dbReference type="SUPFAM" id="SSF53720">
    <property type="entry name" value="ALDH-like"/>
    <property type="match status" value="1"/>
</dbReference>
<proteinExistence type="inferred from homology"/>
<dbReference type="PANTHER" id="PTHR43521">
    <property type="entry name" value="ALPHA-AMINOADIPIC SEMIALDEHYDE DEHYDROGENASE"/>
    <property type="match status" value="1"/>
</dbReference>
<evidence type="ECO:0000256" key="4">
    <source>
        <dbReference type="ARBA" id="ARBA00023027"/>
    </source>
</evidence>
<name>A0A6G1SPQ4_9ACAR</name>
<reference evidence="9" key="1">
    <citation type="submission" date="2018-10" db="EMBL/GenBank/DDBJ databases">
        <title>Transcriptome assembly of Aceria tosichella (Wheat curl mite) Type 2.</title>
        <authorList>
            <person name="Scully E.D."/>
            <person name="Geib S.M."/>
            <person name="Palmer N.A."/>
            <person name="Gupta A.K."/>
            <person name="Sarath G."/>
            <person name="Tatineni S."/>
        </authorList>
    </citation>
    <scope>NUCLEOTIDE SEQUENCE</scope>
    <source>
        <strain evidence="9">LincolnNE</strain>
    </source>
</reference>
<evidence type="ECO:0000256" key="1">
    <source>
        <dbReference type="ARBA" id="ARBA00009986"/>
    </source>
</evidence>
<dbReference type="AlphaFoldDB" id="A0A6G1SPQ4"/>
<dbReference type="InterPro" id="IPR016163">
    <property type="entry name" value="Ald_DH_C"/>
</dbReference>
<dbReference type="Pfam" id="PF00171">
    <property type="entry name" value="Aldedh"/>
    <property type="match status" value="1"/>
</dbReference>
<evidence type="ECO:0000256" key="7">
    <source>
        <dbReference type="RuleBase" id="RU003345"/>
    </source>
</evidence>
<dbReference type="GO" id="GO:0004029">
    <property type="term" value="F:aldehyde dehydrogenase (NAD+) activity"/>
    <property type="evidence" value="ECO:0007669"/>
    <property type="project" value="UniProtKB-EC"/>
</dbReference>
<evidence type="ECO:0000256" key="3">
    <source>
        <dbReference type="ARBA" id="ARBA00023002"/>
    </source>
</evidence>
<accession>A0A6G1SPQ4</accession>
<comment type="similarity">
    <text evidence="1 7">Belongs to the aldehyde dehydrogenase family.</text>
</comment>
<evidence type="ECO:0000259" key="8">
    <source>
        <dbReference type="Pfam" id="PF00171"/>
    </source>
</evidence>
<evidence type="ECO:0000256" key="6">
    <source>
        <dbReference type="PROSITE-ProRule" id="PRU10007"/>
    </source>
</evidence>
<organism evidence="9">
    <name type="scientific">Aceria tosichella</name>
    <name type="common">wheat curl mite</name>
    <dbReference type="NCBI Taxonomy" id="561515"/>
    <lineage>
        <taxon>Eukaryota</taxon>
        <taxon>Metazoa</taxon>
        <taxon>Ecdysozoa</taxon>
        <taxon>Arthropoda</taxon>
        <taxon>Chelicerata</taxon>
        <taxon>Arachnida</taxon>
        <taxon>Acari</taxon>
        <taxon>Acariformes</taxon>
        <taxon>Trombidiformes</taxon>
        <taxon>Prostigmata</taxon>
        <taxon>Eupodina</taxon>
        <taxon>Eriophyoidea</taxon>
        <taxon>Eriophyidae</taxon>
        <taxon>Eriophyinae</taxon>
        <taxon>Aceriini</taxon>
        <taxon>Aceria</taxon>
    </lineage>
</organism>
<feature type="domain" description="Aldehyde dehydrogenase" evidence="8">
    <location>
        <begin position="74"/>
        <end position="534"/>
    </location>
</feature>
<feature type="active site" evidence="6">
    <location>
        <position position="308"/>
    </location>
</feature>
<dbReference type="Gene3D" id="3.40.309.10">
    <property type="entry name" value="Aldehyde Dehydrogenase, Chain A, domain 2"/>
    <property type="match status" value="1"/>
</dbReference>
<dbReference type="Gene3D" id="3.40.605.10">
    <property type="entry name" value="Aldehyde Dehydrogenase, Chain A, domain 1"/>
    <property type="match status" value="1"/>
</dbReference>
<gene>
    <name evidence="9" type="primary">ALDH7A1</name>
    <name evidence="9" type="ORF">g.17807</name>
</gene>
<comment type="subunit">
    <text evidence="2">Homotetramer.</text>
</comment>
<dbReference type="InterPro" id="IPR015590">
    <property type="entry name" value="Aldehyde_DH_dom"/>
</dbReference>
<dbReference type="EC" id="1.2.1.3" evidence="5"/>
<keyword evidence="4" id="KW-0520">NAD</keyword>
<dbReference type="InterPro" id="IPR016161">
    <property type="entry name" value="Ald_DH/histidinol_DH"/>
</dbReference>
<sequence>MANLFVTSSRTVFSLTNTKTSDILLKSSLLFHLQQRATMSSYLIDDSRYNFLKDLKLTNENLGGYDGTGWFGAANLKYDSISPINGAPIAAVVPNDLNEYNKCVTAAQEAWKVWASLPMPKRGDIVRQIGDRLRQHKRNLGSLISLEMGKILAEGEGEVQEFIDVCDYAAGLSRMISGSDLPSERPKHKLFEMWNPLGVCGIITAFNFPVAVYGWNAAIAMVCGDTLVWKGAETTPLTSIATTKLVLSVLEENNLPGAISTLVTGGAQLGQAMSSDHRLPLISFTGSTRVGREVSLKVQERFGRSILELGGNNAIIVCEDANMKLVIPSVLFACVGTAGQRCTTTRRLFLHEQIHDQVVESLAQAYKQVKIGNPLEDGVICGPLHTKAAVAAYDQAIEEAKAAGGCVITGGEHVQVPGGSANYVRPTIVTGLPHNIPLVMRETFVPIVYAIKFTNLEEAIRLNNSVDQGLSSSLFTQNLGKIFHWLGPHGSDCGIVNVNIPTNGAEIGGAFGGNKHTGDGRESGSDSWKQYMRRSTCTINYGTDLPLAQGINFS</sequence>
<dbReference type="PANTHER" id="PTHR43521:SF1">
    <property type="entry name" value="ALPHA-AMINOADIPIC SEMIALDEHYDE DEHYDROGENASE"/>
    <property type="match status" value="1"/>
</dbReference>
<keyword evidence="3 7" id="KW-0560">Oxidoreductase</keyword>
<evidence type="ECO:0000256" key="2">
    <source>
        <dbReference type="ARBA" id="ARBA00011881"/>
    </source>
</evidence>
<evidence type="ECO:0000256" key="5">
    <source>
        <dbReference type="ARBA" id="ARBA00024226"/>
    </source>
</evidence>
<dbReference type="FunFam" id="3.40.309.10:FF:000018">
    <property type="entry name" value="Alpha-aminoadipic semialdehyde dehydrogenase"/>
    <property type="match status" value="1"/>
</dbReference>
<dbReference type="InterPro" id="IPR016162">
    <property type="entry name" value="Ald_DH_N"/>
</dbReference>
<protein>
    <recommendedName>
        <fullName evidence="5">aldehyde dehydrogenase (NAD(+))</fullName>
        <ecNumber evidence="5">1.2.1.3</ecNumber>
    </recommendedName>
</protein>
<dbReference type="CDD" id="cd07130">
    <property type="entry name" value="ALDH_F7_AASADH"/>
    <property type="match status" value="1"/>
</dbReference>
<dbReference type="InterPro" id="IPR044638">
    <property type="entry name" value="ALDH7A1-like"/>
</dbReference>
<dbReference type="EMBL" id="GGYP01007735">
    <property type="protein sequence ID" value="MDE52506.1"/>
    <property type="molecule type" value="Transcribed_RNA"/>
</dbReference>